<dbReference type="EMBL" id="UINC01183625">
    <property type="protein sequence ID" value="SVD94472.1"/>
    <property type="molecule type" value="Genomic_DNA"/>
</dbReference>
<dbReference type="AlphaFoldDB" id="A0A382ZG82"/>
<dbReference type="Pfam" id="PF00370">
    <property type="entry name" value="FGGY_N"/>
    <property type="match status" value="1"/>
</dbReference>
<feature type="domain" description="Carbohydrate kinase FGGY N-terminal" evidence="1">
    <location>
        <begin position="2"/>
        <end position="43"/>
    </location>
</feature>
<dbReference type="InterPro" id="IPR018484">
    <property type="entry name" value="FGGY_N"/>
</dbReference>
<evidence type="ECO:0000313" key="2">
    <source>
        <dbReference type="EMBL" id="SVD94472.1"/>
    </source>
</evidence>
<accession>A0A382ZG82</accession>
<dbReference type="SUPFAM" id="SSF53067">
    <property type="entry name" value="Actin-like ATPase domain"/>
    <property type="match status" value="1"/>
</dbReference>
<feature type="non-terminal residue" evidence="2">
    <location>
        <position position="43"/>
    </location>
</feature>
<feature type="non-terminal residue" evidence="2">
    <location>
        <position position="1"/>
    </location>
</feature>
<dbReference type="Gene3D" id="3.30.420.40">
    <property type="match status" value="1"/>
</dbReference>
<dbReference type="InterPro" id="IPR043129">
    <property type="entry name" value="ATPase_NBD"/>
</dbReference>
<dbReference type="GO" id="GO:0016301">
    <property type="term" value="F:kinase activity"/>
    <property type="evidence" value="ECO:0007669"/>
    <property type="project" value="InterPro"/>
</dbReference>
<sequence>VVVALDQGTTSSRAIVFDRSGAMLAVAQREFAQHFPQPGWVEH</sequence>
<dbReference type="GO" id="GO:0005975">
    <property type="term" value="P:carbohydrate metabolic process"/>
    <property type="evidence" value="ECO:0007669"/>
    <property type="project" value="InterPro"/>
</dbReference>
<evidence type="ECO:0000259" key="1">
    <source>
        <dbReference type="Pfam" id="PF00370"/>
    </source>
</evidence>
<organism evidence="2">
    <name type="scientific">marine metagenome</name>
    <dbReference type="NCBI Taxonomy" id="408172"/>
    <lineage>
        <taxon>unclassified sequences</taxon>
        <taxon>metagenomes</taxon>
        <taxon>ecological metagenomes</taxon>
    </lineage>
</organism>
<proteinExistence type="predicted"/>
<gene>
    <name evidence="2" type="ORF">METZ01_LOCUS447326</name>
</gene>
<protein>
    <recommendedName>
        <fullName evidence="1">Carbohydrate kinase FGGY N-terminal domain-containing protein</fullName>
    </recommendedName>
</protein>
<name>A0A382ZG82_9ZZZZ</name>
<reference evidence="2" key="1">
    <citation type="submission" date="2018-05" db="EMBL/GenBank/DDBJ databases">
        <authorList>
            <person name="Lanie J.A."/>
            <person name="Ng W.-L."/>
            <person name="Kazmierczak K.M."/>
            <person name="Andrzejewski T.M."/>
            <person name="Davidsen T.M."/>
            <person name="Wayne K.J."/>
            <person name="Tettelin H."/>
            <person name="Glass J.I."/>
            <person name="Rusch D."/>
            <person name="Podicherti R."/>
            <person name="Tsui H.-C.T."/>
            <person name="Winkler M.E."/>
        </authorList>
    </citation>
    <scope>NUCLEOTIDE SEQUENCE</scope>
</reference>